<gene>
    <name evidence="2" type="ORF">FPRO05_14205</name>
</gene>
<evidence type="ECO:0000313" key="3">
    <source>
        <dbReference type="Proteomes" id="UP000251714"/>
    </source>
</evidence>
<feature type="transmembrane region" description="Helical" evidence="1">
    <location>
        <begin position="102"/>
        <end position="129"/>
    </location>
</feature>
<proteinExistence type="predicted"/>
<dbReference type="AlphaFoldDB" id="A0A365MTC9"/>
<evidence type="ECO:0000313" key="2">
    <source>
        <dbReference type="EMBL" id="RBA11817.1"/>
    </source>
</evidence>
<feature type="transmembrane region" description="Helical" evidence="1">
    <location>
        <begin position="25"/>
        <end position="51"/>
    </location>
</feature>
<name>A0A365MTC9_GIBIN</name>
<keyword evidence="1" id="KW-0812">Transmembrane</keyword>
<organism evidence="2 3">
    <name type="scientific">Gibberella intermedia</name>
    <name type="common">Bulb rot disease fungus</name>
    <name type="synonym">Fusarium proliferatum</name>
    <dbReference type="NCBI Taxonomy" id="948311"/>
    <lineage>
        <taxon>Eukaryota</taxon>
        <taxon>Fungi</taxon>
        <taxon>Dikarya</taxon>
        <taxon>Ascomycota</taxon>
        <taxon>Pezizomycotina</taxon>
        <taxon>Sordariomycetes</taxon>
        <taxon>Hypocreomycetidae</taxon>
        <taxon>Hypocreales</taxon>
        <taxon>Nectriaceae</taxon>
        <taxon>Fusarium</taxon>
        <taxon>Fusarium fujikuroi species complex</taxon>
    </lineage>
</organism>
<protein>
    <submittedName>
        <fullName evidence="2">Uncharacterized protein</fullName>
    </submittedName>
</protein>
<accession>A0A365MTC9</accession>
<reference evidence="2 3" key="1">
    <citation type="submission" date="2017-12" db="EMBL/GenBank/DDBJ databases">
        <title>Genome sequence of the mycotoxigenic crop pathogen Fusarium proliferatum, strain ITEM 2341 from Date Palm.</title>
        <authorList>
            <person name="Almiman B.F."/>
            <person name="Shittu T.A."/>
            <person name="Muthumeenakshi S."/>
            <person name="Baroncelli R."/>
            <person name="Sreenivasaprasada S."/>
        </authorList>
    </citation>
    <scope>NUCLEOTIDE SEQUENCE [LARGE SCALE GENOMIC DNA]</scope>
    <source>
        <strain evidence="2 3">ITEM 2341</strain>
    </source>
</reference>
<feature type="transmembrane region" description="Helical" evidence="1">
    <location>
        <begin position="71"/>
        <end position="90"/>
    </location>
</feature>
<sequence>MAALRVLVWRKDHPGPEEDPDAGEFVYVGGYVSSAIAELVLQVVAAGFIGYTWGRFPNKPIKDYMQDTLRYMEILPAVTFICLLIVPIWHLRPTWRGPAQRWLYACMVLLCYVAVITAPWVYWTFFLGLPGSL</sequence>
<dbReference type="EMBL" id="PKMI01000043">
    <property type="protein sequence ID" value="RBA11817.1"/>
    <property type="molecule type" value="Genomic_DNA"/>
</dbReference>
<comment type="caution">
    <text evidence="2">The sequence shown here is derived from an EMBL/GenBank/DDBJ whole genome shotgun (WGS) entry which is preliminary data.</text>
</comment>
<keyword evidence="1" id="KW-1133">Transmembrane helix</keyword>
<dbReference type="Proteomes" id="UP000251714">
    <property type="component" value="Unassembled WGS sequence"/>
</dbReference>
<keyword evidence="1" id="KW-0472">Membrane</keyword>
<evidence type="ECO:0000256" key="1">
    <source>
        <dbReference type="SAM" id="Phobius"/>
    </source>
</evidence>